<dbReference type="GO" id="GO:0005783">
    <property type="term" value="C:endoplasmic reticulum"/>
    <property type="evidence" value="ECO:0007669"/>
    <property type="project" value="TreeGrafter"/>
</dbReference>
<keyword evidence="3 7" id="KW-0808">Transferase</keyword>
<dbReference type="PANTHER" id="PTHR10434:SF11">
    <property type="entry name" value="1-ACYL-SN-GLYCEROL-3-PHOSPHATE ACYLTRANSFERASE"/>
    <property type="match status" value="1"/>
</dbReference>
<dbReference type="GO" id="GO:0006654">
    <property type="term" value="P:phosphatidic acid biosynthetic process"/>
    <property type="evidence" value="ECO:0007669"/>
    <property type="project" value="TreeGrafter"/>
</dbReference>
<evidence type="ECO:0000313" key="7">
    <source>
        <dbReference type="EMBL" id="KOB52223.1"/>
    </source>
</evidence>
<proteinExistence type="predicted"/>
<evidence type="ECO:0000256" key="3">
    <source>
        <dbReference type="ARBA" id="ARBA00022679"/>
    </source>
</evidence>
<comment type="caution">
    <text evidence="7">The sequence shown here is derived from an EMBL/GenBank/DDBJ whole genome shotgun (WGS) entry which is preliminary data.</text>
</comment>
<evidence type="ECO:0000259" key="6">
    <source>
        <dbReference type="Pfam" id="PF01553"/>
    </source>
</evidence>
<dbReference type="SUPFAM" id="SSF69593">
    <property type="entry name" value="Glycerol-3-phosphate (1)-acyltransferase"/>
    <property type="match status" value="1"/>
</dbReference>
<feature type="non-terminal residue" evidence="7">
    <location>
        <position position="125"/>
    </location>
</feature>
<sequence>IGTRIIKNIVLRIQDIKWVLRNGHILSEERGAVIVSNHQLSLDILAKKQLFYVFPFGLTAYLAGVVFIDRTNPKAAYAQLKETSEVMVKNKPIPTVGLTNEDVPELIAKVHDKMSAAYKELSKEV</sequence>
<evidence type="ECO:0000256" key="2">
    <source>
        <dbReference type="ARBA" id="ARBA00013211"/>
    </source>
</evidence>
<feature type="transmembrane region" description="Helical" evidence="5">
    <location>
        <begin position="50"/>
        <end position="68"/>
    </location>
</feature>
<dbReference type="EC" id="2.3.1.51" evidence="2"/>
<dbReference type="STRING" id="104452.A0A0L7K3J4"/>
<gene>
    <name evidence="7" type="ORF">OBRU01_26254</name>
</gene>
<comment type="pathway">
    <text evidence="1">Phospholipid metabolism; CDP-diacylglycerol biosynthesis; CDP-diacylglycerol from sn-glycerol 3-phosphate: step 2/3.</text>
</comment>
<evidence type="ECO:0000256" key="5">
    <source>
        <dbReference type="SAM" id="Phobius"/>
    </source>
</evidence>
<keyword evidence="8" id="KW-1185">Reference proteome</keyword>
<protein>
    <recommendedName>
        <fullName evidence="2">1-acylglycerol-3-phosphate O-acyltransferase</fullName>
        <ecNumber evidence="2">2.3.1.51</ecNumber>
    </recommendedName>
</protein>
<dbReference type="EMBL" id="JTDY01012851">
    <property type="protein sequence ID" value="KOB52223.1"/>
    <property type="molecule type" value="Genomic_DNA"/>
</dbReference>
<dbReference type="GO" id="GO:0003841">
    <property type="term" value="F:1-acylglycerol-3-phosphate O-acyltransferase activity"/>
    <property type="evidence" value="ECO:0007669"/>
    <property type="project" value="UniProtKB-EC"/>
</dbReference>
<dbReference type="Pfam" id="PF01553">
    <property type="entry name" value="Acyltransferase"/>
    <property type="match status" value="1"/>
</dbReference>
<organism evidence="7 8">
    <name type="scientific">Operophtera brumata</name>
    <name type="common">Winter moth</name>
    <name type="synonym">Phalaena brumata</name>
    <dbReference type="NCBI Taxonomy" id="104452"/>
    <lineage>
        <taxon>Eukaryota</taxon>
        <taxon>Metazoa</taxon>
        <taxon>Ecdysozoa</taxon>
        <taxon>Arthropoda</taxon>
        <taxon>Hexapoda</taxon>
        <taxon>Insecta</taxon>
        <taxon>Pterygota</taxon>
        <taxon>Neoptera</taxon>
        <taxon>Endopterygota</taxon>
        <taxon>Lepidoptera</taxon>
        <taxon>Glossata</taxon>
        <taxon>Ditrysia</taxon>
        <taxon>Geometroidea</taxon>
        <taxon>Geometridae</taxon>
        <taxon>Larentiinae</taxon>
        <taxon>Operophtera</taxon>
    </lineage>
</organism>
<keyword evidence="5" id="KW-0812">Transmembrane</keyword>
<dbReference type="PANTHER" id="PTHR10434">
    <property type="entry name" value="1-ACYL-SN-GLYCEROL-3-PHOSPHATE ACYLTRANSFERASE"/>
    <property type="match status" value="1"/>
</dbReference>
<evidence type="ECO:0000256" key="1">
    <source>
        <dbReference type="ARBA" id="ARBA00004728"/>
    </source>
</evidence>
<feature type="domain" description="Phospholipid/glycerol acyltransferase" evidence="6">
    <location>
        <begin position="44"/>
        <end position="92"/>
    </location>
</feature>
<evidence type="ECO:0000313" key="8">
    <source>
        <dbReference type="Proteomes" id="UP000037510"/>
    </source>
</evidence>
<keyword evidence="5" id="KW-1133">Transmembrane helix</keyword>
<name>A0A0L7K3J4_OPEBR</name>
<feature type="non-terminal residue" evidence="7">
    <location>
        <position position="1"/>
    </location>
</feature>
<dbReference type="Proteomes" id="UP000037510">
    <property type="component" value="Unassembled WGS sequence"/>
</dbReference>
<accession>A0A0L7K3J4</accession>
<reference evidence="7 8" key="1">
    <citation type="journal article" date="2015" name="Genome Biol. Evol.">
        <title>The genome of winter moth (Operophtera brumata) provides a genomic perspective on sexual dimorphism and phenology.</title>
        <authorList>
            <person name="Derks M.F."/>
            <person name="Smit S."/>
            <person name="Salis L."/>
            <person name="Schijlen E."/>
            <person name="Bossers A."/>
            <person name="Mateman C."/>
            <person name="Pijl A.S."/>
            <person name="de Ridder D."/>
            <person name="Groenen M.A."/>
            <person name="Visser M.E."/>
            <person name="Megens H.J."/>
        </authorList>
    </citation>
    <scope>NUCLEOTIDE SEQUENCE [LARGE SCALE GENOMIC DNA]</scope>
    <source>
        <strain evidence="7">WM2013NL</strain>
        <tissue evidence="7">Head and thorax</tissue>
    </source>
</reference>
<keyword evidence="4 7" id="KW-0012">Acyltransferase</keyword>
<evidence type="ECO:0000256" key="4">
    <source>
        <dbReference type="ARBA" id="ARBA00023315"/>
    </source>
</evidence>
<dbReference type="InterPro" id="IPR002123">
    <property type="entry name" value="Plipid/glycerol_acylTrfase"/>
</dbReference>
<dbReference type="AlphaFoldDB" id="A0A0L7K3J4"/>
<keyword evidence="5" id="KW-0472">Membrane</keyword>